<comment type="caution">
    <text evidence="2">The sequence shown here is derived from an EMBL/GenBank/DDBJ whole genome shotgun (WGS) entry which is preliminary data.</text>
</comment>
<proteinExistence type="predicted"/>
<dbReference type="AlphaFoldDB" id="A0A556N6W9"/>
<feature type="transmembrane region" description="Helical" evidence="1">
    <location>
        <begin position="38"/>
        <end position="62"/>
    </location>
</feature>
<feature type="transmembrane region" description="Helical" evidence="1">
    <location>
        <begin position="6"/>
        <end position="26"/>
    </location>
</feature>
<dbReference type="RefSeq" id="WP_144331461.1">
    <property type="nucleotide sequence ID" value="NZ_VLPL01000001.1"/>
</dbReference>
<gene>
    <name evidence="2" type="ORF">FO442_01995</name>
</gene>
<protein>
    <submittedName>
        <fullName evidence="2">Uncharacterized protein</fullName>
    </submittedName>
</protein>
<evidence type="ECO:0000256" key="1">
    <source>
        <dbReference type="SAM" id="Phobius"/>
    </source>
</evidence>
<dbReference type="Proteomes" id="UP000316008">
    <property type="component" value="Unassembled WGS sequence"/>
</dbReference>
<keyword evidence="1" id="KW-0472">Membrane</keyword>
<keyword evidence="1" id="KW-1133">Transmembrane helix</keyword>
<name>A0A556N6W9_9FLAO</name>
<evidence type="ECO:0000313" key="3">
    <source>
        <dbReference type="Proteomes" id="UP000316008"/>
    </source>
</evidence>
<organism evidence="2 3">
    <name type="scientific">Fluviicola chungangensis</name>
    <dbReference type="NCBI Taxonomy" id="2597671"/>
    <lineage>
        <taxon>Bacteria</taxon>
        <taxon>Pseudomonadati</taxon>
        <taxon>Bacteroidota</taxon>
        <taxon>Flavobacteriia</taxon>
        <taxon>Flavobacteriales</taxon>
        <taxon>Crocinitomicaceae</taxon>
        <taxon>Fluviicola</taxon>
    </lineage>
</organism>
<keyword evidence="3" id="KW-1185">Reference proteome</keyword>
<reference evidence="2 3" key="1">
    <citation type="submission" date="2019-07" db="EMBL/GenBank/DDBJ databases">
        <authorList>
            <person name="Huq M.A."/>
        </authorList>
    </citation>
    <scope>NUCLEOTIDE SEQUENCE [LARGE SCALE GENOMIC DNA]</scope>
    <source>
        <strain evidence="2 3">MAH-3</strain>
    </source>
</reference>
<evidence type="ECO:0000313" key="2">
    <source>
        <dbReference type="EMBL" id="TSJ47926.1"/>
    </source>
</evidence>
<sequence>MNKLKLYAWIFLLFLLSIPAGFLTILTEKPYTPKSEYLFILIGGTIAVTIVVGSLSLIPYFILKKHNREIALKRALQCYTFFALAMIALGSYNYPEAMKERDRYHFSLYYAPVFEKLVMETIEAGEEILPASVAEKREEFCFCMIHEMEYNDQLIGKLRRGKDPEDLFYHDPEVKKIKKHCIDLYQ</sequence>
<keyword evidence="1" id="KW-0812">Transmembrane</keyword>
<accession>A0A556N6W9</accession>
<feature type="transmembrane region" description="Helical" evidence="1">
    <location>
        <begin position="74"/>
        <end position="94"/>
    </location>
</feature>
<dbReference type="EMBL" id="VLPL01000001">
    <property type="protein sequence ID" value="TSJ47926.1"/>
    <property type="molecule type" value="Genomic_DNA"/>
</dbReference>